<keyword evidence="9" id="KW-1185">Reference proteome</keyword>
<dbReference type="GO" id="GO:0004713">
    <property type="term" value="F:protein tyrosine kinase activity"/>
    <property type="evidence" value="ECO:0007669"/>
    <property type="project" value="TreeGrafter"/>
</dbReference>
<dbReference type="Pfam" id="PF02706">
    <property type="entry name" value="Wzz"/>
    <property type="match status" value="1"/>
</dbReference>
<evidence type="ECO:0000256" key="2">
    <source>
        <dbReference type="ARBA" id="ARBA00022475"/>
    </source>
</evidence>
<evidence type="ECO:0000256" key="5">
    <source>
        <dbReference type="ARBA" id="ARBA00023136"/>
    </source>
</evidence>
<dbReference type="GO" id="GO:0005886">
    <property type="term" value="C:plasma membrane"/>
    <property type="evidence" value="ECO:0007669"/>
    <property type="project" value="UniProtKB-SubCell"/>
</dbReference>
<keyword evidence="2" id="KW-1003">Cell membrane</keyword>
<dbReference type="Proteomes" id="UP000292298">
    <property type="component" value="Unassembled WGS sequence"/>
</dbReference>
<sequence>MNDYRAPVPADDEISLFELWDVLVRRRRTIIVVFILAFGITAGYGLLKEPVHRLTAVMDVGRIPNLPDNPTTSIDPSDAVAPLEAAGSVVTRLNEVLIPRVREENSATMAGLPAVNAGVADSRAGLIRLTAEAPDSVTEDTQTLMTRILDVSVSDYRSQWQAQSRWLEDRIDSLERREAAINSRMPAGNRGAMDEALGLTGEEGEAAGTQVMHDLITTAINYRSEAYRWDLDDELSALRMASSQMAGPRIEREPAVSESGIGASTSLLLALGAVLGLMLGVFAAFIREFLFNARQYREQPDADQT</sequence>
<dbReference type="AlphaFoldDB" id="A0A4Q8D2L9"/>
<evidence type="ECO:0000256" key="6">
    <source>
        <dbReference type="SAM" id="Phobius"/>
    </source>
</evidence>
<dbReference type="EMBL" id="SHLI01000001">
    <property type="protein sequence ID" value="RZU99584.1"/>
    <property type="molecule type" value="Genomic_DNA"/>
</dbReference>
<gene>
    <name evidence="8" type="ORF">EV698_1876</name>
</gene>
<keyword evidence="4 6" id="KW-1133">Transmembrane helix</keyword>
<dbReference type="InterPro" id="IPR003856">
    <property type="entry name" value="LPS_length_determ_N"/>
</dbReference>
<feature type="domain" description="Polysaccharide chain length determinant N-terminal" evidence="7">
    <location>
        <begin position="12"/>
        <end position="62"/>
    </location>
</feature>
<feature type="transmembrane region" description="Helical" evidence="6">
    <location>
        <begin position="267"/>
        <end position="286"/>
    </location>
</feature>
<accession>A0A4Q8D2L9</accession>
<evidence type="ECO:0000256" key="4">
    <source>
        <dbReference type="ARBA" id="ARBA00022989"/>
    </source>
</evidence>
<evidence type="ECO:0000256" key="3">
    <source>
        <dbReference type="ARBA" id="ARBA00022692"/>
    </source>
</evidence>
<dbReference type="InterPro" id="IPR050445">
    <property type="entry name" value="Bact_polysacc_biosynth/exp"/>
</dbReference>
<evidence type="ECO:0000313" key="9">
    <source>
        <dbReference type="Proteomes" id="UP000292298"/>
    </source>
</evidence>
<keyword evidence="3 6" id="KW-0812">Transmembrane</keyword>
<evidence type="ECO:0000256" key="1">
    <source>
        <dbReference type="ARBA" id="ARBA00004651"/>
    </source>
</evidence>
<reference evidence="8 9" key="1">
    <citation type="submission" date="2019-02" db="EMBL/GenBank/DDBJ databases">
        <title>Genomic Encyclopedia of Type Strains, Phase IV (KMG-IV): sequencing the most valuable type-strain genomes for metagenomic binning, comparative biology and taxonomic classification.</title>
        <authorList>
            <person name="Goeker M."/>
        </authorList>
    </citation>
    <scope>NUCLEOTIDE SEQUENCE [LARGE SCALE GENOMIC DNA]</scope>
    <source>
        <strain evidence="8 9">DSM 21056</strain>
    </source>
</reference>
<protein>
    <submittedName>
        <fullName evidence="8">LPS O-antigen subunit length determinant protein (WzzB/FepE family)</fullName>
    </submittedName>
</protein>
<name>A0A4Q8D2L9_9GAMM</name>
<comment type="caution">
    <text evidence="8">The sequence shown here is derived from an EMBL/GenBank/DDBJ whole genome shotgun (WGS) entry which is preliminary data.</text>
</comment>
<dbReference type="RefSeq" id="WP_130503808.1">
    <property type="nucleotide sequence ID" value="NZ_SHLI01000001.1"/>
</dbReference>
<keyword evidence="5 6" id="KW-0472">Membrane</keyword>
<dbReference type="PANTHER" id="PTHR32309:SF13">
    <property type="entry name" value="FERRIC ENTEROBACTIN TRANSPORT PROTEIN FEPE"/>
    <property type="match status" value="1"/>
</dbReference>
<evidence type="ECO:0000259" key="7">
    <source>
        <dbReference type="Pfam" id="PF02706"/>
    </source>
</evidence>
<comment type="subcellular location">
    <subcellularLocation>
        <location evidence="1">Cell membrane</location>
        <topology evidence="1">Multi-pass membrane protein</topology>
    </subcellularLocation>
</comment>
<evidence type="ECO:0000313" key="8">
    <source>
        <dbReference type="EMBL" id="RZU99584.1"/>
    </source>
</evidence>
<dbReference type="PANTHER" id="PTHR32309">
    <property type="entry name" value="TYROSINE-PROTEIN KINASE"/>
    <property type="match status" value="1"/>
</dbReference>
<proteinExistence type="predicted"/>
<feature type="transmembrane region" description="Helical" evidence="6">
    <location>
        <begin position="29"/>
        <end position="47"/>
    </location>
</feature>
<dbReference type="OrthoDB" id="5781423at2"/>
<organism evidence="8 9">
    <name type="scientific">Spiribacter vilamensis</name>
    <dbReference type="NCBI Taxonomy" id="531306"/>
    <lineage>
        <taxon>Bacteria</taxon>
        <taxon>Pseudomonadati</taxon>
        <taxon>Pseudomonadota</taxon>
        <taxon>Gammaproteobacteria</taxon>
        <taxon>Chromatiales</taxon>
        <taxon>Ectothiorhodospiraceae</taxon>
        <taxon>Spiribacter</taxon>
    </lineage>
</organism>